<reference evidence="1 2" key="1">
    <citation type="submission" date="2023-01" db="EMBL/GenBank/DDBJ databases">
        <authorList>
            <person name="Whitehead M."/>
        </authorList>
    </citation>
    <scope>NUCLEOTIDE SEQUENCE [LARGE SCALE GENOMIC DNA]</scope>
</reference>
<dbReference type="EMBL" id="CARXXK010000062">
    <property type="protein sequence ID" value="CAI6369803.1"/>
    <property type="molecule type" value="Genomic_DNA"/>
</dbReference>
<keyword evidence="2" id="KW-1185">Reference proteome</keyword>
<name>A0AAV0XN70_9HEMI</name>
<gene>
    <name evidence="1" type="ORF">MEUPH1_LOCUS23997</name>
</gene>
<protein>
    <submittedName>
        <fullName evidence="1">Uncharacterized protein</fullName>
    </submittedName>
</protein>
<dbReference type="Proteomes" id="UP001160148">
    <property type="component" value="Unassembled WGS sequence"/>
</dbReference>
<organism evidence="1 2">
    <name type="scientific">Macrosiphum euphorbiae</name>
    <name type="common">potato aphid</name>
    <dbReference type="NCBI Taxonomy" id="13131"/>
    <lineage>
        <taxon>Eukaryota</taxon>
        <taxon>Metazoa</taxon>
        <taxon>Ecdysozoa</taxon>
        <taxon>Arthropoda</taxon>
        <taxon>Hexapoda</taxon>
        <taxon>Insecta</taxon>
        <taxon>Pterygota</taxon>
        <taxon>Neoptera</taxon>
        <taxon>Paraneoptera</taxon>
        <taxon>Hemiptera</taxon>
        <taxon>Sternorrhyncha</taxon>
        <taxon>Aphidomorpha</taxon>
        <taxon>Aphidoidea</taxon>
        <taxon>Aphididae</taxon>
        <taxon>Macrosiphini</taxon>
        <taxon>Macrosiphum</taxon>
    </lineage>
</organism>
<dbReference type="AlphaFoldDB" id="A0AAV0XN70"/>
<proteinExistence type="predicted"/>
<sequence length="248" mass="27352">MKLASGLRYFHNPLGIDDIVETTLKNVTSEDEISISTDISCFVDDLNECENWGGKVKLKKKTERSQKDQLSKTLISDNDSSLNLPNNNQINDVGLTMNNNINIDNIIQEQSLSQTTVDVCTLIENPSSSLPQLPSKKKRSKYLNPDSEWLTIPLDQMSSPSKLGLLPNGGIIISGCGSQRKENGDTYNLSNTCGFDSIVQLMAVAFCVSSKLREQVVDFENIPGIELAITISKTNAINKNLLSKRLDI</sequence>
<evidence type="ECO:0000313" key="2">
    <source>
        <dbReference type="Proteomes" id="UP001160148"/>
    </source>
</evidence>
<comment type="caution">
    <text evidence="1">The sequence shown here is derived from an EMBL/GenBank/DDBJ whole genome shotgun (WGS) entry which is preliminary data.</text>
</comment>
<evidence type="ECO:0000313" key="1">
    <source>
        <dbReference type="EMBL" id="CAI6369803.1"/>
    </source>
</evidence>
<accession>A0AAV0XN70</accession>